<evidence type="ECO:0000313" key="3">
    <source>
        <dbReference type="Proteomes" id="UP000500890"/>
    </source>
</evidence>
<keyword evidence="3" id="KW-1185">Reference proteome</keyword>
<reference evidence="2 3" key="1">
    <citation type="submission" date="2020-03" db="EMBL/GenBank/DDBJ databases">
        <title>Vagococcus sp. nov., isolated from beetles.</title>
        <authorList>
            <person name="Hyun D.-W."/>
            <person name="Bae J.-W."/>
        </authorList>
    </citation>
    <scope>NUCLEOTIDE SEQUENCE [LARGE SCALE GENOMIC DNA]</scope>
    <source>
        <strain evidence="2 3">HDW17A</strain>
    </source>
</reference>
<keyword evidence="1" id="KW-0472">Membrane</keyword>
<evidence type="ECO:0000256" key="1">
    <source>
        <dbReference type="SAM" id="Phobius"/>
    </source>
</evidence>
<gene>
    <name evidence="2" type="ORF">G7081_02515</name>
</gene>
<evidence type="ECO:0000313" key="2">
    <source>
        <dbReference type="EMBL" id="QIL46041.1"/>
    </source>
</evidence>
<organism evidence="2 3">
    <name type="scientific">Vagococcus coleopterorum</name>
    <dbReference type="NCBI Taxonomy" id="2714946"/>
    <lineage>
        <taxon>Bacteria</taxon>
        <taxon>Bacillati</taxon>
        <taxon>Bacillota</taxon>
        <taxon>Bacilli</taxon>
        <taxon>Lactobacillales</taxon>
        <taxon>Enterococcaceae</taxon>
        <taxon>Vagococcus</taxon>
    </lineage>
</organism>
<sequence length="101" mass="11472">MVANIIFWAFILINIAWIIISTGFSIYYLINKENGNLWAFGFLNIVSAIVLALVLLVYTTWNFNVTTQFSLNLIYVILGAEVVLAIIKFILGREPKLETTK</sequence>
<accession>A0A6G8ALT8</accession>
<dbReference type="RefSeq" id="WP_166007136.1">
    <property type="nucleotide sequence ID" value="NZ_CP049886.1"/>
</dbReference>
<feature type="transmembrane region" description="Helical" evidence="1">
    <location>
        <begin position="37"/>
        <end position="61"/>
    </location>
</feature>
<name>A0A6G8ALT8_9ENTE</name>
<keyword evidence="1" id="KW-1133">Transmembrane helix</keyword>
<dbReference type="EMBL" id="CP049886">
    <property type="protein sequence ID" value="QIL46041.1"/>
    <property type="molecule type" value="Genomic_DNA"/>
</dbReference>
<dbReference type="KEGG" id="vah:G7081_02515"/>
<proteinExistence type="predicted"/>
<dbReference type="Proteomes" id="UP000500890">
    <property type="component" value="Chromosome"/>
</dbReference>
<dbReference type="AlphaFoldDB" id="A0A6G8ALT8"/>
<feature type="transmembrane region" description="Helical" evidence="1">
    <location>
        <begin position="73"/>
        <end position="91"/>
    </location>
</feature>
<feature type="transmembrane region" description="Helical" evidence="1">
    <location>
        <begin position="6"/>
        <end position="30"/>
    </location>
</feature>
<protein>
    <submittedName>
        <fullName evidence="2">Uncharacterized protein</fullName>
    </submittedName>
</protein>
<keyword evidence="1" id="KW-0812">Transmembrane</keyword>